<comment type="caution">
    <text evidence="3">The sequence shown here is derived from an EMBL/GenBank/DDBJ whole genome shotgun (WGS) entry which is preliminary data.</text>
</comment>
<evidence type="ECO:0000256" key="1">
    <source>
        <dbReference type="SAM" id="Coils"/>
    </source>
</evidence>
<organism evidence="3 4">
    <name type="scientific">Discostella pseudostelligera</name>
    <dbReference type="NCBI Taxonomy" id="259834"/>
    <lineage>
        <taxon>Eukaryota</taxon>
        <taxon>Sar</taxon>
        <taxon>Stramenopiles</taxon>
        <taxon>Ochrophyta</taxon>
        <taxon>Bacillariophyta</taxon>
        <taxon>Coscinodiscophyceae</taxon>
        <taxon>Thalassiosirophycidae</taxon>
        <taxon>Stephanodiscales</taxon>
        <taxon>Stephanodiscaceae</taxon>
        <taxon>Discostella</taxon>
    </lineage>
</organism>
<reference evidence="3 4" key="1">
    <citation type="submission" date="2024-10" db="EMBL/GenBank/DDBJ databases">
        <title>Updated reference genomes for cyclostephanoid diatoms.</title>
        <authorList>
            <person name="Roberts W.R."/>
            <person name="Alverson A.J."/>
        </authorList>
    </citation>
    <scope>NUCLEOTIDE SEQUENCE [LARGE SCALE GENOMIC DNA]</scope>
    <source>
        <strain evidence="3 4">AJA232-27</strain>
    </source>
</reference>
<feature type="region of interest" description="Disordered" evidence="2">
    <location>
        <begin position="1759"/>
        <end position="1779"/>
    </location>
</feature>
<feature type="region of interest" description="Disordered" evidence="2">
    <location>
        <begin position="1436"/>
        <end position="1513"/>
    </location>
</feature>
<feature type="compositionally biased region" description="Acidic residues" evidence="2">
    <location>
        <begin position="1474"/>
        <end position="1483"/>
    </location>
</feature>
<dbReference type="Proteomes" id="UP001530293">
    <property type="component" value="Unassembled WGS sequence"/>
</dbReference>
<feature type="region of interest" description="Disordered" evidence="2">
    <location>
        <begin position="176"/>
        <end position="212"/>
    </location>
</feature>
<feature type="coiled-coil region" evidence="1">
    <location>
        <begin position="478"/>
        <end position="505"/>
    </location>
</feature>
<dbReference type="EMBL" id="JALLBG020000181">
    <property type="protein sequence ID" value="KAL3760554.1"/>
    <property type="molecule type" value="Genomic_DNA"/>
</dbReference>
<feature type="region of interest" description="Disordered" evidence="2">
    <location>
        <begin position="529"/>
        <end position="554"/>
    </location>
</feature>
<feature type="region of interest" description="Disordered" evidence="2">
    <location>
        <begin position="1164"/>
        <end position="1192"/>
    </location>
</feature>
<name>A0ABD3M964_9STRA</name>
<feature type="compositionally biased region" description="Low complexity" evidence="2">
    <location>
        <begin position="235"/>
        <end position="254"/>
    </location>
</feature>
<protein>
    <submittedName>
        <fullName evidence="3">Uncharacterized protein</fullName>
    </submittedName>
</protein>
<feature type="region of interest" description="Disordered" evidence="2">
    <location>
        <begin position="1291"/>
        <end position="1312"/>
    </location>
</feature>
<feature type="compositionally biased region" description="Polar residues" evidence="2">
    <location>
        <begin position="1566"/>
        <end position="1576"/>
    </location>
</feature>
<keyword evidence="4" id="KW-1185">Reference proteome</keyword>
<proteinExistence type="predicted"/>
<feature type="region of interest" description="Disordered" evidence="2">
    <location>
        <begin position="371"/>
        <end position="392"/>
    </location>
</feature>
<feature type="compositionally biased region" description="Polar residues" evidence="2">
    <location>
        <begin position="1303"/>
        <end position="1312"/>
    </location>
</feature>
<feature type="compositionally biased region" description="Polar residues" evidence="2">
    <location>
        <begin position="1685"/>
        <end position="1695"/>
    </location>
</feature>
<feature type="compositionally biased region" description="Polar residues" evidence="2">
    <location>
        <begin position="1588"/>
        <end position="1613"/>
    </location>
</feature>
<evidence type="ECO:0000313" key="4">
    <source>
        <dbReference type="Proteomes" id="UP001530293"/>
    </source>
</evidence>
<feature type="region of interest" description="Disordered" evidence="2">
    <location>
        <begin position="1541"/>
        <end position="1576"/>
    </location>
</feature>
<feature type="region of interest" description="Disordered" evidence="2">
    <location>
        <begin position="1588"/>
        <end position="1628"/>
    </location>
</feature>
<feature type="region of interest" description="Disordered" evidence="2">
    <location>
        <begin position="1"/>
        <end position="20"/>
    </location>
</feature>
<feature type="compositionally biased region" description="Low complexity" evidence="2">
    <location>
        <begin position="1167"/>
        <end position="1183"/>
    </location>
</feature>
<feature type="compositionally biased region" description="Gly residues" evidence="2">
    <location>
        <begin position="376"/>
        <end position="385"/>
    </location>
</feature>
<feature type="region of interest" description="Disordered" evidence="2">
    <location>
        <begin position="905"/>
        <end position="931"/>
    </location>
</feature>
<feature type="compositionally biased region" description="Low complexity" evidence="2">
    <location>
        <begin position="1614"/>
        <end position="1628"/>
    </location>
</feature>
<sequence>MTHHHQPETPPPSPPFELVMPLSTSKISSNHHDGTTILDGAASSSSAAAAAAGTSTPHRLASTTTYEEDCLLTPLSHNRGGVGAPLSSSMDELLQLQYSNGGYAADLTALAATNAEAVIPPLMVLEASTTTTTGGESSNENHTSSEEIIELLVVDANNSDEDQVLKTYTRKLSALSGCTPTSGTSADDSCYNDHNNSHPPNNQSTTSLLTSPTSMIMNNDDIILNEDDYDTPRFSSSLSQRLQGQRQQQQQHPQQPHPEMMIVTMEDMEINAVGSSGDHSSSEIIGGSNNSVVSGVTSRAVIVGDDEVTETSFTTMTTVGGGDSVMMTEFVGPYPTSPPPVMAEQPLYPYQLQQQQQQQYLQQRTLPSLLLSSRRGGSGGGGGSGVRSPRPTRRMRAVDWCPNAIVGGGGAGGGGGGGGVGAPNSLLSSDKTAASTRAVRLGDDATVTTFATMTTMGDAGSNSLLLEGEMEDGTTASSDDEMLQEEEEEEEMMEEKEENQSMMLEDVKEENIVGAFVVDKIPRSSYKKKLRAQQQHLSSSGKMNSARSSLSGTTNRAVRGSMMDDQYSVVTFASMTTSGGGGGDASMMDDNDQDVVDKVPSILATADTTSIVTNDTVLMGDNQSLATWATTNTMGGQLTGNMIDHVPSSMEAVAASSLSSSNATIGTSNAVKDDTSSVMTFTTSAVADDISEINEMVDKIPTFAGGRGSGRSIASGITNQAVLERKMIFAGGDDRSVTSFATMTTMGDLGSIVETAEDLDDDEVEISSSFLLPRSRLFLNHDIVDRRTAIVDVIPEAASSVASDTTNHSISASVTTFGTMTTAGGKAERSIINNEGDSANVVDHVPNYPMGGESSIISGTTNHAIRSNDDQSVATWLTTTTSGNAALMGGNTNNHIVDEIPSFSQEGRAKAEEDYDPSEEGGTNRALRDPEDQSVVTWNTMATSNIGGSVSVDLPGPYAVDRLPSFSSKWSAMANSSISGTTNHAVRVGGDDQSVVTFASVTTAGMDRGNGGSANNMVDKVPSFAAQRMDATSIITNETVQMGDNHSLMTWATTNTMGGQLTGNVVDHVPTADTTASDDVEIDEEDVTLGTTNAVKEDPSVTTFTTSANSGGGVSCINEVVDRIPTFAGGAGQSVASGITCQAVRMGDDRSLASFATMTTTGYDQGSSYESDVLESSSSSNGNGRRRFPNNNQIVDQIPSSAVSVLSEKTDYAVRLGDDLTEATFATMATGAGEGGSSTDKYLSNDQIVDKIPSSATSAVSRRTSDAVRMGDDLTEATFATMPSAVEEDVPTIAPPGVEENNDVLSRSSSTGRATALPTAGILRESRHGRPSSALRSAFESVAAEPNELPIDVGESVSNTHILRAIADLRFHVDYRIGDLREVNRRDSDRVLQIVQQEQAKRTALEAKLHSQLLLQSESMVAMELKLLRLEAKVAGRDTRRQQRRQQGIGIDAAVTDRPPPIATASSTPNHSDEEVDSFEDLELTPRGTNRNGNGIGSGVFSSSGISQRGGGGPANIAVVTRSGASVASAVTATSFQDFSHAVNDSERSDDGDIEDEGDNNDDGSASTPTQSSRNRISNLESILLNPSQEAGSNDQGLSTQAVRGDTDGSSLPTSVTSTTMASTVVTSTTRGNESIGITHISSQLSDDILPQDEVVEESGGVLRSQSEESTESASRSELARPRSRSQSPITVQSANTATQSFASASLGPSILSTAAVASSRSFGTRRVHAAAAVANAEGIRSMANRVVSFTTNALAAGTQSSAHPMQEHDGGGCDSITMPDELDNFSDVADAFSNSSRAWREEYEARLDAIQKRLGN</sequence>
<feature type="compositionally biased region" description="Polar residues" evidence="2">
    <location>
        <begin position="176"/>
        <end position="203"/>
    </location>
</feature>
<feature type="region of interest" description="Disordered" evidence="2">
    <location>
        <begin position="225"/>
        <end position="256"/>
    </location>
</feature>
<feature type="region of interest" description="Disordered" evidence="2">
    <location>
        <begin position="1657"/>
        <end position="1695"/>
    </location>
</feature>
<feature type="compositionally biased region" description="Acidic residues" evidence="2">
    <location>
        <begin position="1552"/>
        <end position="1562"/>
    </location>
</feature>
<accession>A0ABD3M964</accession>
<evidence type="ECO:0000313" key="3">
    <source>
        <dbReference type="EMBL" id="KAL3760554.1"/>
    </source>
</evidence>
<evidence type="ECO:0000256" key="2">
    <source>
        <dbReference type="SAM" id="MobiDB-lite"/>
    </source>
</evidence>
<gene>
    <name evidence="3" type="ORF">ACHAWU_009515</name>
</gene>
<feature type="compositionally biased region" description="Polar residues" evidence="2">
    <location>
        <begin position="532"/>
        <end position="554"/>
    </location>
</feature>
<keyword evidence="1" id="KW-0175">Coiled coil</keyword>